<sequence length="745" mass="78524">MPQVRVPERAGSVVFCLLVVLSLVAAATPASGETTLRSDAGSAATVTGGGSTTFPQQTTPENNSTVVHEDPDNASGSEELEDVRRWLAGRMATAVIDCTEQVRLGSSYACERLERDYPDWASRYVEVRGQSDAASSAGANQTLRQTRADARTLADQVQRFRELRAEYEAAREAGNDRRARELAHQLVRQSREINRTSGRVTNDYGAFSNTTSTDLSVATEAVVEIENETTETADEIREAELVGTTLTAETVRATGSFGSPVVVEGRLVAENGSDVSDRRVAIGVGNGTVTTETDGEGRFSLEYRPTTERVGAATWTVTYLPTNASLYGRSSDRVDVEIRQERGTVTLTRSPSTVAFGDDLSVSGRVEAADRGVGEVPVVVSLDGVRVATAVTNETGHYSLDVTLPANVSAGEARVVAGLPFEGRALTAADASATVQVESTTTRLALDGNRTAARTVQVEGRLEVPSGPVAGQAVEIAANGSTVAVVRTGPDGRFAADVDLPAAISASDAVVVSAAYANERTNLESARTQITLAPTNSTESGGLAAFFTGRLRVLFAQLTGSSGGAGGGVVEQLNSVSRAAAVALGIVGLSILGTIFVRRSEVIPWVMQVLRSGDDAPDDSQSVDERTTRQPDPEPTSDHTSDPLEIARSRLSGGDTDAAVLAGYEAVRDRLVDDHGSDSSMTHWELLRSTSLSGERAEALRQLTEAYERAAFSLETSSPETTRTALGNAASLLTDTDQSVESSDD</sequence>
<dbReference type="Proteomes" id="UP000198531">
    <property type="component" value="Unassembled WGS sequence"/>
</dbReference>
<feature type="region of interest" description="Disordered" evidence="1">
    <location>
        <begin position="614"/>
        <end position="644"/>
    </location>
</feature>
<keyword evidence="3" id="KW-1185">Reference proteome</keyword>
<evidence type="ECO:0000313" key="3">
    <source>
        <dbReference type="Proteomes" id="UP000198531"/>
    </source>
</evidence>
<dbReference type="RefSeq" id="WP_089811025.1">
    <property type="nucleotide sequence ID" value="NZ_FOYT01000006.1"/>
</dbReference>
<organism evidence="2 3">
    <name type="scientific">Halogeometricum rufum</name>
    <dbReference type="NCBI Taxonomy" id="553469"/>
    <lineage>
        <taxon>Archaea</taxon>
        <taxon>Methanobacteriati</taxon>
        <taxon>Methanobacteriota</taxon>
        <taxon>Stenosarchaea group</taxon>
        <taxon>Halobacteria</taxon>
        <taxon>Halobacteriales</taxon>
        <taxon>Haloferacaceae</taxon>
        <taxon>Halogeometricum</taxon>
    </lineage>
</organism>
<protein>
    <submittedName>
        <fullName evidence="2">Uncharacterized protein</fullName>
    </submittedName>
</protein>
<feature type="compositionally biased region" description="Basic and acidic residues" evidence="1">
    <location>
        <begin position="623"/>
        <end position="644"/>
    </location>
</feature>
<dbReference type="STRING" id="553469.SAMN04487947_4024"/>
<gene>
    <name evidence="2" type="ORF">SAMN04487947_4024</name>
</gene>
<reference evidence="3" key="1">
    <citation type="submission" date="2016-10" db="EMBL/GenBank/DDBJ databases">
        <authorList>
            <person name="Varghese N."/>
            <person name="Submissions S."/>
        </authorList>
    </citation>
    <scope>NUCLEOTIDE SEQUENCE [LARGE SCALE GENOMIC DNA]</scope>
    <source>
        <strain evidence="3">CGMCC 1.7736</strain>
    </source>
</reference>
<feature type="compositionally biased region" description="Polar residues" evidence="1">
    <location>
        <begin position="54"/>
        <end position="66"/>
    </location>
</feature>
<feature type="region of interest" description="Disordered" evidence="1">
    <location>
        <begin position="31"/>
        <end position="79"/>
    </location>
</feature>
<dbReference type="OrthoDB" id="206387at2157"/>
<name>A0A1I6J4A3_9EURY</name>
<proteinExistence type="predicted"/>
<dbReference type="AlphaFoldDB" id="A0A1I6J4A3"/>
<accession>A0A1I6J4A3</accession>
<evidence type="ECO:0000313" key="2">
    <source>
        <dbReference type="EMBL" id="SFR73786.1"/>
    </source>
</evidence>
<dbReference type="EMBL" id="FOYT01000006">
    <property type="protein sequence ID" value="SFR73786.1"/>
    <property type="molecule type" value="Genomic_DNA"/>
</dbReference>
<evidence type="ECO:0000256" key="1">
    <source>
        <dbReference type="SAM" id="MobiDB-lite"/>
    </source>
</evidence>